<organism evidence="1 2">
    <name type="scientific">Symbiodinium microadriaticum</name>
    <name type="common">Dinoflagellate</name>
    <name type="synonym">Zooxanthella microadriatica</name>
    <dbReference type="NCBI Taxonomy" id="2951"/>
    <lineage>
        <taxon>Eukaryota</taxon>
        <taxon>Sar</taxon>
        <taxon>Alveolata</taxon>
        <taxon>Dinophyceae</taxon>
        <taxon>Suessiales</taxon>
        <taxon>Symbiodiniaceae</taxon>
        <taxon>Symbiodinium</taxon>
    </lineage>
</organism>
<protein>
    <submittedName>
        <fullName evidence="1">Uncharacterized protein</fullName>
    </submittedName>
</protein>
<gene>
    <name evidence="1" type="ORF">AK812_SmicGene48135</name>
</gene>
<evidence type="ECO:0000313" key="1">
    <source>
        <dbReference type="EMBL" id="OLP72625.1"/>
    </source>
</evidence>
<keyword evidence="2" id="KW-1185">Reference proteome</keyword>
<proteinExistence type="predicted"/>
<name>A0A1Q9BQC2_SYMMI</name>
<dbReference type="AlphaFoldDB" id="A0A1Q9BQC2"/>
<feature type="non-terminal residue" evidence="1">
    <location>
        <position position="1"/>
    </location>
</feature>
<accession>A0A1Q9BQC2</accession>
<comment type="caution">
    <text evidence="1">The sequence shown here is derived from an EMBL/GenBank/DDBJ whole genome shotgun (WGS) entry which is preliminary data.</text>
</comment>
<reference evidence="1 2" key="1">
    <citation type="submission" date="2016-02" db="EMBL/GenBank/DDBJ databases">
        <title>Genome analysis of coral dinoflagellate symbionts highlights evolutionary adaptations to a symbiotic lifestyle.</title>
        <authorList>
            <person name="Aranda M."/>
            <person name="Li Y."/>
            <person name="Liew Y.J."/>
            <person name="Baumgarten S."/>
            <person name="Simakov O."/>
            <person name="Wilson M."/>
            <person name="Piel J."/>
            <person name="Ashoor H."/>
            <person name="Bougouffa S."/>
            <person name="Bajic V.B."/>
            <person name="Ryu T."/>
            <person name="Ravasi T."/>
            <person name="Bayer T."/>
            <person name="Micklem G."/>
            <person name="Kim H."/>
            <person name="Bhak J."/>
            <person name="Lajeunesse T.C."/>
            <person name="Voolstra C.R."/>
        </authorList>
    </citation>
    <scope>NUCLEOTIDE SEQUENCE [LARGE SCALE GENOMIC DNA]</scope>
    <source>
        <strain evidence="1 2">CCMP2467</strain>
    </source>
</reference>
<evidence type="ECO:0000313" key="2">
    <source>
        <dbReference type="Proteomes" id="UP000186817"/>
    </source>
</evidence>
<sequence>AQRAQQAHAEAQSRWKTEVQMCQSALQAEEKQLARLLALA</sequence>
<dbReference type="Proteomes" id="UP000186817">
    <property type="component" value="Unassembled WGS sequence"/>
</dbReference>
<dbReference type="EMBL" id="LSRX01007149">
    <property type="protein sequence ID" value="OLP72625.1"/>
    <property type="molecule type" value="Genomic_DNA"/>
</dbReference>